<dbReference type="SUPFAM" id="SSF89942">
    <property type="entry name" value="eEF1-gamma domain"/>
    <property type="match status" value="1"/>
</dbReference>
<dbReference type="FunFam" id="1.20.1050.10:FF:000006">
    <property type="entry name" value="Elongation factor 1 gamma"/>
    <property type="match status" value="1"/>
</dbReference>
<dbReference type="RefSeq" id="XP_004363777.1">
    <property type="nucleotide sequence ID" value="XM_004363720.2"/>
</dbReference>
<dbReference type="InterPro" id="IPR001662">
    <property type="entry name" value="EF1B_G_C"/>
</dbReference>
<organism evidence="8 9">
    <name type="scientific">Capsaspora owczarzaki (strain ATCC 30864)</name>
    <dbReference type="NCBI Taxonomy" id="595528"/>
    <lineage>
        <taxon>Eukaryota</taxon>
        <taxon>Filasterea</taxon>
        <taxon>Capsaspora</taxon>
    </lineage>
</organism>
<dbReference type="CDD" id="cd03181">
    <property type="entry name" value="GST_C_EF1Bgamma_like"/>
    <property type="match status" value="1"/>
</dbReference>
<accession>A0A0D2U9Y3</accession>
<dbReference type="CDD" id="cd03044">
    <property type="entry name" value="GST_N_EF1Bgamma"/>
    <property type="match status" value="1"/>
</dbReference>
<dbReference type="PROSITE" id="PS50040">
    <property type="entry name" value="EF1G_C"/>
    <property type="match status" value="1"/>
</dbReference>
<evidence type="ECO:0000259" key="5">
    <source>
        <dbReference type="PROSITE" id="PS50040"/>
    </source>
</evidence>
<dbReference type="FunFam" id="3.30.70.1010:FF:000001">
    <property type="entry name" value="Elongation factor 1-gamma 1"/>
    <property type="match status" value="1"/>
</dbReference>
<dbReference type="GO" id="GO:0005634">
    <property type="term" value="C:nucleus"/>
    <property type="evidence" value="ECO:0007669"/>
    <property type="project" value="TreeGrafter"/>
</dbReference>
<dbReference type="InterPro" id="IPR010987">
    <property type="entry name" value="Glutathione-S-Trfase_C-like"/>
</dbReference>
<keyword evidence="2 3" id="KW-0648">Protein biosynthesis</keyword>
<proteinExistence type="predicted"/>
<feature type="domain" description="GST N-terminal" evidence="6">
    <location>
        <begin position="1"/>
        <end position="80"/>
    </location>
</feature>
<dbReference type="Gene3D" id="3.40.30.10">
    <property type="entry name" value="Glutaredoxin"/>
    <property type="match status" value="1"/>
</dbReference>
<dbReference type="SUPFAM" id="SSF47616">
    <property type="entry name" value="GST C-terminal domain-like"/>
    <property type="match status" value="1"/>
</dbReference>
<dbReference type="InterPro" id="IPR004046">
    <property type="entry name" value="GST_C"/>
</dbReference>
<dbReference type="AlphaFoldDB" id="A0A0D2U9Y3"/>
<dbReference type="PROSITE" id="PS50404">
    <property type="entry name" value="GST_NTER"/>
    <property type="match status" value="1"/>
</dbReference>
<evidence type="ECO:0000259" key="7">
    <source>
        <dbReference type="PROSITE" id="PS50405"/>
    </source>
</evidence>
<dbReference type="eggNOG" id="KOG0867">
    <property type="taxonomic scope" value="Eukaryota"/>
</dbReference>
<dbReference type="InterPro" id="IPR050802">
    <property type="entry name" value="EF-GSTs"/>
</dbReference>
<keyword evidence="9" id="KW-1185">Reference proteome</keyword>
<dbReference type="Pfam" id="PF00647">
    <property type="entry name" value="EF1G"/>
    <property type="match status" value="1"/>
</dbReference>
<gene>
    <name evidence="8" type="ORF">CAOG_002938</name>
</gene>
<dbReference type="InterPro" id="IPR036433">
    <property type="entry name" value="EF1B_G_C_sf"/>
</dbReference>
<dbReference type="SFLD" id="SFLDS00019">
    <property type="entry name" value="Glutathione_Transferase_(cytos"/>
    <property type="match status" value="1"/>
</dbReference>
<dbReference type="SFLD" id="SFLDG00358">
    <property type="entry name" value="Main_(cytGST)"/>
    <property type="match status" value="1"/>
</dbReference>
<dbReference type="EMBL" id="KE346363">
    <property type="protein sequence ID" value="KJE91871.1"/>
    <property type="molecule type" value="Genomic_DNA"/>
</dbReference>
<dbReference type="Gene3D" id="1.20.1050.10">
    <property type="match status" value="1"/>
</dbReference>
<evidence type="ECO:0000313" key="8">
    <source>
        <dbReference type="EMBL" id="KJE91871.1"/>
    </source>
</evidence>
<dbReference type="STRING" id="595528.A0A0D2U9Y3"/>
<dbReference type="eggNOG" id="KOG1627">
    <property type="taxonomic scope" value="Eukaryota"/>
</dbReference>
<name>A0A0D2U9Y3_CAPO3</name>
<evidence type="ECO:0000256" key="2">
    <source>
        <dbReference type="ARBA" id="ARBA00022917"/>
    </source>
</evidence>
<feature type="region of interest" description="Disordered" evidence="4">
    <location>
        <begin position="216"/>
        <end position="266"/>
    </location>
</feature>
<dbReference type="FunCoup" id="A0A0D2U9Y3">
    <property type="interactions" value="540"/>
</dbReference>
<protein>
    <submittedName>
        <fullName evidence="8">Eukaryotic translation elongation factor 1 gamma</fullName>
    </submittedName>
</protein>
<dbReference type="InterPro" id="IPR004045">
    <property type="entry name" value="Glutathione_S-Trfase_N"/>
</dbReference>
<dbReference type="InParanoid" id="A0A0D2U9Y3"/>
<reference evidence="9" key="1">
    <citation type="submission" date="2011-02" db="EMBL/GenBank/DDBJ databases">
        <title>The Genome Sequence of Capsaspora owczarzaki ATCC 30864.</title>
        <authorList>
            <person name="Russ C."/>
            <person name="Cuomo C."/>
            <person name="Burger G."/>
            <person name="Gray M.W."/>
            <person name="Holland P.W.H."/>
            <person name="King N."/>
            <person name="Lang F.B.F."/>
            <person name="Roger A.J."/>
            <person name="Ruiz-Trillo I."/>
            <person name="Young S.K."/>
            <person name="Zeng Q."/>
            <person name="Gargeya S."/>
            <person name="Alvarado L."/>
            <person name="Berlin A."/>
            <person name="Chapman S.B."/>
            <person name="Chen Z."/>
            <person name="Freedman E."/>
            <person name="Gellesch M."/>
            <person name="Goldberg J."/>
            <person name="Griggs A."/>
            <person name="Gujja S."/>
            <person name="Heilman E."/>
            <person name="Heiman D."/>
            <person name="Howarth C."/>
            <person name="Mehta T."/>
            <person name="Neiman D."/>
            <person name="Pearson M."/>
            <person name="Roberts A."/>
            <person name="Saif S."/>
            <person name="Shea T."/>
            <person name="Shenoy N."/>
            <person name="Sisk P."/>
            <person name="Stolte C."/>
            <person name="Sykes S."/>
            <person name="White J."/>
            <person name="Yandava C."/>
            <person name="Haas B."/>
            <person name="Nusbaum C."/>
            <person name="Birren B."/>
        </authorList>
    </citation>
    <scope>NUCLEOTIDE SEQUENCE</scope>
    <source>
        <strain evidence="9">ATCC 30864</strain>
    </source>
</reference>
<dbReference type="OMA" id="TQYFSWT"/>
<dbReference type="GO" id="GO:0005737">
    <property type="term" value="C:cytoplasm"/>
    <property type="evidence" value="ECO:0007669"/>
    <property type="project" value="TreeGrafter"/>
</dbReference>
<dbReference type="PANTHER" id="PTHR43986">
    <property type="entry name" value="ELONGATION FACTOR 1-GAMMA"/>
    <property type="match status" value="1"/>
</dbReference>
<dbReference type="PROSITE" id="PS50405">
    <property type="entry name" value="GST_CTER"/>
    <property type="match status" value="1"/>
</dbReference>
<dbReference type="InterPro" id="IPR040079">
    <property type="entry name" value="Glutathione_S-Trfase"/>
</dbReference>
<dbReference type="PhylomeDB" id="A0A0D2U9Y3"/>
<dbReference type="PANTHER" id="PTHR43986:SF1">
    <property type="entry name" value="ELONGATION FACTOR 1-GAMMA"/>
    <property type="match status" value="1"/>
</dbReference>
<evidence type="ECO:0000256" key="3">
    <source>
        <dbReference type="PROSITE-ProRule" id="PRU00519"/>
    </source>
</evidence>
<sequence>MSGKFYTNKHNLRAKRVFVTAQYAGVKLEVVAFNAEEKNAEFVAKFPLGKVPAFEAADGTHLFDADAIARFVAGENRTLTGETTVAAAQVQQFIGFANNDLFPAVCTWVFPIYGAIPYNKTAVDAAKADLTHSLGALNTILRTRTYLVGERVSLADITVASVLIPLFEHAADAAVRAQFPNLTRWLTTLINQKQFLAVFGKVQFTATEKQAGAAAAAVADKPKEEKKKEAAPAAEKPKEEKKKPAKKDDDEEDEPIDEEEKESNKPEFQFTLLPKSSFDLDGFKRSYSNEDTATKAIPHFWEHLDREGYSIWRCDYKYPEELKKCFMTANLISGFFQRIEKLRKFAFGSMCIFGTDDNNQISGVWVTRGQDQIFSRADDWNVDAPSYNWKKLDVNNAADKKMVDEYLLWEGDEFKERSFNQGKIFK</sequence>
<feature type="domain" description="EF-1-gamma C-terminal" evidence="5">
    <location>
        <begin position="266"/>
        <end position="426"/>
    </location>
</feature>
<feature type="compositionally biased region" description="Basic and acidic residues" evidence="4">
    <location>
        <begin position="220"/>
        <end position="248"/>
    </location>
</feature>
<evidence type="ECO:0000313" key="9">
    <source>
        <dbReference type="Proteomes" id="UP000008743"/>
    </source>
</evidence>
<dbReference type="Gene3D" id="3.30.70.1010">
    <property type="entry name" value="Translation elongation factor EF1B, gamma chain, conserved domain"/>
    <property type="match status" value="1"/>
</dbReference>
<dbReference type="Pfam" id="PF02798">
    <property type="entry name" value="GST_N"/>
    <property type="match status" value="1"/>
</dbReference>
<dbReference type="FunFam" id="3.40.30.10:FF:000142">
    <property type="entry name" value="Elongation factor 1 gamma"/>
    <property type="match status" value="1"/>
</dbReference>
<dbReference type="Proteomes" id="UP000008743">
    <property type="component" value="Unassembled WGS sequence"/>
</dbReference>
<dbReference type="Pfam" id="PF00043">
    <property type="entry name" value="GST_C"/>
    <property type="match status" value="1"/>
</dbReference>
<feature type="compositionally biased region" description="Acidic residues" evidence="4">
    <location>
        <begin position="249"/>
        <end position="261"/>
    </location>
</feature>
<dbReference type="SUPFAM" id="SSF52833">
    <property type="entry name" value="Thioredoxin-like"/>
    <property type="match status" value="1"/>
</dbReference>
<dbReference type="OrthoDB" id="249703at2759"/>
<dbReference type="InterPro" id="IPR036249">
    <property type="entry name" value="Thioredoxin-like_sf"/>
</dbReference>
<evidence type="ECO:0000256" key="1">
    <source>
        <dbReference type="ARBA" id="ARBA00022768"/>
    </source>
</evidence>
<dbReference type="InterPro" id="IPR036282">
    <property type="entry name" value="Glutathione-S-Trfase_C_sf"/>
</dbReference>
<dbReference type="GO" id="GO:0003746">
    <property type="term" value="F:translation elongation factor activity"/>
    <property type="evidence" value="ECO:0007669"/>
    <property type="project" value="UniProtKB-UniRule"/>
</dbReference>
<keyword evidence="1 3" id="KW-0251">Elongation factor</keyword>
<evidence type="ECO:0000256" key="4">
    <source>
        <dbReference type="SAM" id="MobiDB-lite"/>
    </source>
</evidence>
<evidence type="ECO:0000259" key="6">
    <source>
        <dbReference type="PROSITE" id="PS50404"/>
    </source>
</evidence>
<feature type="domain" description="GST C-terminal" evidence="7">
    <location>
        <begin position="83"/>
        <end position="213"/>
    </location>
</feature>
<dbReference type="SMART" id="SM01183">
    <property type="entry name" value="EF1G"/>
    <property type="match status" value="1"/>
</dbReference>